<organism evidence="1 2">
    <name type="scientific">Burkholderia phage BcepSauron</name>
    <dbReference type="NCBI Taxonomy" id="2530033"/>
    <lineage>
        <taxon>Viruses</taxon>
        <taxon>Duplodnaviria</taxon>
        <taxon>Heunggongvirae</taxon>
        <taxon>Uroviricota</taxon>
        <taxon>Caudoviricetes</taxon>
        <taxon>Sarumanvirus</taxon>
        <taxon>Sarumanvirus bcepsauron</taxon>
    </lineage>
</organism>
<name>A0A482MLM9_9CAUD</name>
<dbReference type="Proteomes" id="UP000301424">
    <property type="component" value="Segment"/>
</dbReference>
<sequence length="75" mass="8463">MQYPYPVLKNDDLSFLNAVAVELSDCTCTYGEQKLATALTRLLQSHADLQHYADQVQAKLKVQAEAHREEIEQNG</sequence>
<reference evidence="1 2" key="1">
    <citation type="submission" date="2019-02" db="EMBL/GenBank/DDBJ databases">
        <title>Complete genome sequence of Burkholderia cenocepacia phage BcepSauron.</title>
        <authorList>
            <person name="Park K."/>
            <person name="Gonzalez C."/>
            <person name="Liu M."/>
            <person name="Gill J."/>
        </authorList>
    </citation>
    <scope>NUCLEOTIDE SEQUENCE [LARGE SCALE GENOMIC DNA]</scope>
</reference>
<dbReference type="EMBL" id="MK552141">
    <property type="protein sequence ID" value="QBQ74559.1"/>
    <property type="molecule type" value="Genomic_DNA"/>
</dbReference>
<evidence type="ECO:0000313" key="2">
    <source>
        <dbReference type="Proteomes" id="UP000301424"/>
    </source>
</evidence>
<gene>
    <name evidence="1" type="ORF">BcepSauron_179</name>
</gene>
<accession>A0A482MLM9</accession>
<evidence type="ECO:0000313" key="1">
    <source>
        <dbReference type="EMBL" id="QBQ74559.1"/>
    </source>
</evidence>
<protein>
    <submittedName>
        <fullName evidence="1">Uncharacterized protein</fullName>
    </submittedName>
</protein>
<proteinExistence type="predicted"/>
<keyword evidence="2" id="KW-1185">Reference proteome</keyword>